<dbReference type="AlphaFoldDB" id="A0AAD4YUR5"/>
<dbReference type="Proteomes" id="UP001054821">
    <property type="component" value="Chromosome 6"/>
</dbReference>
<organism evidence="1 2">
    <name type="scientific">Prunus dulcis</name>
    <name type="common">Almond</name>
    <name type="synonym">Amygdalus dulcis</name>
    <dbReference type="NCBI Taxonomy" id="3755"/>
    <lineage>
        <taxon>Eukaryota</taxon>
        <taxon>Viridiplantae</taxon>
        <taxon>Streptophyta</taxon>
        <taxon>Embryophyta</taxon>
        <taxon>Tracheophyta</taxon>
        <taxon>Spermatophyta</taxon>
        <taxon>Magnoliopsida</taxon>
        <taxon>eudicotyledons</taxon>
        <taxon>Gunneridae</taxon>
        <taxon>Pentapetalae</taxon>
        <taxon>rosids</taxon>
        <taxon>fabids</taxon>
        <taxon>Rosales</taxon>
        <taxon>Rosaceae</taxon>
        <taxon>Amygdaloideae</taxon>
        <taxon>Amygdaleae</taxon>
        <taxon>Prunus</taxon>
    </lineage>
</organism>
<gene>
    <name evidence="1" type="ORF">L3X38_032194</name>
</gene>
<proteinExistence type="predicted"/>
<accession>A0AAD4YUR5</accession>
<dbReference type="EMBL" id="JAJFAZ020000006">
    <property type="protein sequence ID" value="KAI5323122.1"/>
    <property type="molecule type" value="Genomic_DNA"/>
</dbReference>
<name>A0AAD4YUR5_PRUDU</name>
<sequence length="106" mass="11773">MKLSRSSDEVKVAADALNIKQQELESQRREVHPLLLAKGISADNADGVIEAATRSSPRASFVLFGILHSFKAYNSSSFLLFFNFYWATPSSITSLDTFLPRACINF</sequence>
<evidence type="ECO:0000313" key="1">
    <source>
        <dbReference type="EMBL" id="KAI5323122.1"/>
    </source>
</evidence>
<reference evidence="1 2" key="1">
    <citation type="journal article" date="2022" name="G3 (Bethesda)">
        <title>Whole-genome sequence and methylome profiling of the almond [Prunus dulcis (Mill.) D.A. Webb] cultivar 'Nonpareil'.</title>
        <authorList>
            <person name="D'Amico-Willman K.M."/>
            <person name="Ouma W.Z."/>
            <person name="Meulia T."/>
            <person name="Sideli G.M."/>
            <person name="Gradziel T.M."/>
            <person name="Fresnedo-Ramirez J."/>
        </authorList>
    </citation>
    <scope>NUCLEOTIDE SEQUENCE [LARGE SCALE GENOMIC DNA]</scope>
    <source>
        <strain evidence="1">Clone GOH B32 T37-40</strain>
    </source>
</reference>
<keyword evidence="2" id="KW-1185">Reference proteome</keyword>
<evidence type="ECO:0000313" key="2">
    <source>
        <dbReference type="Proteomes" id="UP001054821"/>
    </source>
</evidence>
<comment type="caution">
    <text evidence="1">The sequence shown here is derived from an EMBL/GenBank/DDBJ whole genome shotgun (WGS) entry which is preliminary data.</text>
</comment>
<protein>
    <submittedName>
        <fullName evidence="1">Uncharacterized protein</fullName>
    </submittedName>
</protein>